<comment type="subcellular location">
    <subcellularLocation>
        <location evidence="2">Cytoplasm</location>
    </subcellularLocation>
</comment>
<dbReference type="HAMAP" id="MF_01477">
    <property type="entry name" value="Iojap_RsfS"/>
    <property type="match status" value="1"/>
</dbReference>
<evidence type="ECO:0000256" key="2">
    <source>
        <dbReference type="HAMAP-Rule" id="MF_01477"/>
    </source>
</evidence>
<dbReference type="PANTHER" id="PTHR21043">
    <property type="entry name" value="IOJAP SUPERFAMILY ORTHOLOG"/>
    <property type="match status" value="1"/>
</dbReference>
<keyword evidence="4" id="KW-1185">Reference proteome</keyword>
<dbReference type="EMBL" id="SMFV01000003">
    <property type="protein sequence ID" value="TCK04682.1"/>
    <property type="molecule type" value="Genomic_DNA"/>
</dbReference>
<evidence type="ECO:0000313" key="4">
    <source>
        <dbReference type="Proteomes" id="UP000295777"/>
    </source>
</evidence>
<dbReference type="Pfam" id="PF02410">
    <property type="entry name" value="RsfS"/>
    <property type="match status" value="1"/>
</dbReference>
<keyword evidence="2" id="KW-0810">Translation regulation</keyword>
<evidence type="ECO:0000256" key="1">
    <source>
        <dbReference type="ARBA" id="ARBA00010574"/>
    </source>
</evidence>
<dbReference type="NCBIfam" id="TIGR00090">
    <property type="entry name" value="rsfS_iojap_ybeB"/>
    <property type="match status" value="1"/>
</dbReference>
<dbReference type="Proteomes" id="UP000295777">
    <property type="component" value="Unassembled WGS sequence"/>
</dbReference>
<dbReference type="PANTHER" id="PTHR21043:SF0">
    <property type="entry name" value="MITOCHONDRIAL ASSEMBLY OF RIBOSOMAL LARGE SUBUNIT PROTEIN 1"/>
    <property type="match status" value="1"/>
</dbReference>
<dbReference type="InterPro" id="IPR043519">
    <property type="entry name" value="NT_sf"/>
</dbReference>
<gene>
    <name evidence="2" type="primary">rsfS</name>
    <name evidence="3" type="ORF">CLV27_1115</name>
</gene>
<reference evidence="3 4" key="1">
    <citation type="submission" date="2019-03" db="EMBL/GenBank/DDBJ databases">
        <title>Genomic Encyclopedia of Archaeal and Bacterial Type Strains, Phase II (KMG-II): from individual species to whole genera.</title>
        <authorList>
            <person name="Goeker M."/>
        </authorList>
    </citation>
    <scope>NUCLEOTIDE SEQUENCE [LARGE SCALE GENOMIC DNA]</scope>
    <source>
        <strain evidence="3 4">DSM 24425</strain>
    </source>
</reference>
<evidence type="ECO:0000313" key="3">
    <source>
        <dbReference type="EMBL" id="TCK04682.1"/>
    </source>
</evidence>
<accession>A0A4R1GK71</accession>
<keyword evidence="2" id="KW-0678">Repressor</keyword>
<comment type="caution">
    <text evidence="3">The sequence shown here is derived from an EMBL/GenBank/DDBJ whole genome shotgun (WGS) entry which is preliminary data.</text>
</comment>
<keyword evidence="2" id="KW-0963">Cytoplasm</keyword>
<comment type="function">
    <text evidence="2">Functions as a ribosomal silencing factor. Interacts with ribosomal protein uL14 (rplN), blocking formation of intersubunit bridge B8. Prevents association of the 30S and 50S ribosomal subunits and the formation of functional ribosomes, thus repressing translation.</text>
</comment>
<name>A0A4R1GK71_9BACT</name>
<proteinExistence type="inferred from homology"/>
<dbReference type="GO" id="GO:0043023">
    <property type="term" value="F:ribosomal large subunit binding"/>
    <property type="evidence" value="ECO:0007669"/>
    <property type="project" value="TreeGrafter"/>
</dbReference>
<dbReference type="InterPro" id="IPR004394">
    <property type="entry name" value="Iojap/RsfS/C7orf30"/>
</dbReference>
<dbReference type="Gene3D" id="3.30.460.10">
    <property type="entry name" value="Beta Polymerase, domain 2"/>
    <property type="match status" value="1"/>
</dbReference>
<organism evidence="3 4">
    <name type="scientific">Phorcysia thermohydrogeniphila</name>
    <dbReference type="NCBI Taxonomy" id="936138"/>
    <lineage>
        <taxon>Bacteria</taxon>
        <taxon>Pseudomonadati</taxon>
        <taxon>Aquificota</taxon>
        <taxon>Aquificia</taxon>
        <taxon>Desulfurobacteriales</taxon>
        <taxon>Desulfurobacteriaceae</taxon>
        <taxon>Phorcysia</taxon>
    </lineage>
</organism>
<protein>
    <recommendedName>
        <fullName evidence="2">Ribosomal silencing factor RsfS</fullName>
    </recommendedName>
</protein>
<dbReference type="AlphaFoldDB" id="A0A4R1GK71"/>
<dbReference type="GO" id="GO:0005737">
    <property type="term" value="C:cytoplasm"/>
    <property type="evidence" value="ECO:0007669"/>
    <property type="project" value="UniProtKB-SubCell"/>
</dbReference>
<dbReference type="GO" id="GO:0090071">
    <property type="term" value="P:negative regulation of ribosome biogenesis"/>
    <property type="evidence" value="ECO:0007669"/>
    <property type="project" value="UniProtKB-UniRule"/>
</dbReference>
<sequence>MDTLRKLKTALKAALDKKAENPVVIDLRELTTLADYFVVLSASSDTHARTIADEIKKKLKETGILPLSMEGYETANWILLDYGDVIIHIFRPEFRELYNLESLWMDAPRVEVSELVSEEAEV</sequence>
<dbReference type="RefSeq" id="WP_132526622.1">
    <property type="nucleotide sequence ID" value="NZ_SMFV01000003.1"/>
</dbReference>
<comment type="subunit">
    <text evidence="2">Interacts with ribosomal protein uL14 (rplN).</text>
</comment>
<dbReference type="GO" id="GO:0017148">
    <property type="term" value="P:negative regulation of translation"/>
    <property type="evidence" value="ECO:0007669"/>
    <property type="project" value="UniProtKB-UniRule"/>
</dbReference>
<dbReference type="GO" id="GO:0042256">
    <property type="term" value="P:cytosolic ribosome assembly"/>
    <property type="evidence" value="ECO:0007669"/>
    <property type="project" value="UniProtKB-UniRule"/>
</dbReference>
<dbReference type="SUPFAM" id="SSF81301">
    <property type="entry name" value="Nucleotidyltransferase"/>
    <property type="match status" value="1"/>
</dbReference>
<dbReference type="OrthoDB" id="9793681at2"/>
<comment type="similarity">
    <text evidence="1 2">Belongs to the Iojap/RsfS family.</text>
</comment>